<protein>
    <submittedName>
        <fullName evidence="1">Uncharacterized protein</fullName>
    </submittedName>
</protein>
<name>A0A6I7D3H0_9GAMM</name>
<accession>A0A6I7D3H0</accession>
<keyword evidence="2" id="KW-1185">Reference proteome</keyword>
<evidence type="ECO:0000313" key="2">
    <source>
        <dbReference type="Proteomes" id="UP000464700"/>
    </source>
</evidence>
<dbReference type="EMBL" id="CP043925">
    <property type="protein sequence ID" value="QHN09385.1"/>
    <property type="molecule type" value="Genomic_DNA"/>
</dbReference>
<dbReference type="RefSeq" id="WP_109372004.1">
    <property type="nucleotide sequence ID" value="NZ_CP043925.1"/>
</dbReference>
<evidence type="ECO:0000313" key="1">
    <source>
        <dbReference type="EMBL" id="QHN09385.1"/>
    </source>
</evidence>
<organism evidence="1 2">
    <name type="scientific">Proteus columbae</name>
    <dbReference type="NCBI Taxonomy" id="1987580"/>
    <lineage>
        <taxon>Bacteria</taxon>
        <taxon>Pseudomonadati</taxon>
        <taxon>Pseudomonadota</taxon>
        <taxon>Gammaproteobacteria</taxon>
        <taxon>Enterobacterales</taxon>
        <taxon>Morganellaceae</taxon>
        <taxon>Proteus</taxon>
    </lineage>
</organism>
<dbReference type="AlphaFoldDB" id="A0A6I7D3H0"/>
<gene>
    <name evidence="1" type="ORF">F1325_02460</name>
</gene>
<proteinExistence type="predicted"/>
<dbReference type="Proteomes" id="UP000464700">
    <property type="component" value="Chromosome"/>
</dbReference>
<sequence>MNKDIVSVITGDIIGSRNITPENYDVMLYTLEQTVQLLSEQLPLKYDRYRGDSFQLVCLHAYDAIKVAIVIQLALKTSELNISARQSIGIGQINPLRNDIRTSMGEAFILSGEGLDKMKSEILTISTSDKEFQKNITLVTKYLDIQLKEITRAQAQVLLKYMVNEDKSHYAIANELKKSRSNITRLLNASHYQLIDEYIQYVNYLINKAY</sequence>
<dbReference type="KEGG" id="pcol:F1325_02460"/>
<reference evidence="1 2" key="1">
    <citation type="submission" date="2019-09" db="EMBL/GenBank/DDBJ databases">
        <title>Emergence of a chromosome-mediated tetracycline resistance gene in Proteus strain.</title>
        <authorList>
            <person name="He D."/>
            <person name="Wang L."/>
        </authorList>
    </citation>
    <scope>NUCLEOTIDE SEQUENCE [LARGE SCALE GENOMIC DNA]</scope>
    <source>
        <strain evidence="1 2">T60</strain>
    </source>
</reference>